<dbReference type="GO" id="GO:0006450">
    <property type="term" value="P:regulation of translational fidelity"/>
    <property type="evidence" value="ECO:0007669"/>
    <property type="project" value="TreeGrafter"/>
</dbReference>
<dbReference type="Gene3D" id="3.40.50.11030">
    <property type="entry name" value="Threonylcarbamoyl-AMP synthase, C-terminal domain"/>
    <property type="match status" value="1"/>
</dbReference>
<evidence type="ECO:0000313" key="16">
    <source>
        <dbReference type="EMBL" id="KXB60094.1"/>
    </source>
</evidence>
<feature type="binding site" evidence="14">
    <location>
        <position position="121"/>
    </location>
    <ligand>
        <name>ATP</name>
        <dbReference type="ChEBI" id="CHEBI:30616"/>
    </ligand>
</feature>
<dbReference type="GO" id="GO:0003725">
    <property type="term" value="F:double-stranded RNA binding"/>
    <property type="evidence" value="ECO:0007669"/>
    <property type="project" value="UniProtKB-UniRule"/>
</dbReference>
<sequence>METEIINISKSESKEEIYSKLTEYYKRGKLVAIPTETVYGLSANAMDDEAVSKIYEAKGRPSDNPLIVHFYEMSQLDNIVDYSDENVKKLIDKFWPGPMTLILNVKENNGISKKVTAGLNTLAVRMPSNVTARELLKETKVLLAAPSANTSGKPSPTKFEHVYHDLNGKIDVIIEDEQSDIGLESTVIDCTRYPLVIARPGDITKEDIESVLGEGSVKYNEEVLTQDAAPISPGMKYRHYSPEAELVLFNDSFENLINILKDKNQKTGFITYKEMESRVNDLNVSIKYLADNEKSVEQSNKNLYNILREFDEEKVEEIFILPIGETKENKALLNRLNKAISKK</sequence>
<feature type="domain" description="YrdC-like" evidence="15">
    <location>
        <begin position="15"/>
        <end position="203"/>
    </location>
</feature>
<evidence type="ECO:0000256" key="8">
    <source>
        <dbReference type="ARBA" id="ARBA00022695"/>
    </source>
</evidence>
<feature type="binding site" evidence="14">
    <location>
        <position position="125"/>
    </location>
    <ligand>
        <name>L-threonine</name>
        <dbReference type="ChEBI" id="CHEBI:57926"/>
    </ligand>
</feature>
<evidence type="ECO:0000259" key="15">
    <source>
        <dbReference type="PROSITE" id="PS51163"/>
    </source>
</evidence>
<evidence type="ECO:0000256" key="6">
    <source>
        <dbReference type="ARBA" id="ARBA00022679"/>
    </source>
</evidence>
<accession>A0A133ZXD4</accession>
<feature type="binding site" evidence="14">
    <location>
        <position position="69"/>
    </location>
    <ligand>
        <name>L-threonine</name>
        <dbReference type="ChEBI" id="CHEBI:57926"/>
    </ligand>
</feature>
<comment type="function">
    <text evidence="13">Required for the formation of a threonylcarbamoyl group on adenosine at position 37 (t(6)A37) in tRNAs that read codons beginning with adenine.</text>
</comment>
<dbReference type="GO" id="GO:0061710">
    <property type="term" value="F:L-threonylcarbamoyladenylate synthase"/>
    <property type="evidence" value="ECO:0007669"/>
    <property type="project" value="UniProtKB-EC"/>
</dbReference>
<dbReference type="InterPro" id="IPR010923">
    <property type="entry name" value="T(6)A37_SUA5"/>
</dbReference>
<proteinExistence type="inferred from homology"/>
<keyword evidence="10 13" id="KW-0067">ATP-binding</keyword>
<evidence type="ECO:0000256" key="5">
    <source>
        <dbReference type="ARBA" id="ARBA00022490"/>
    </source>
</evidence>
<dbReference type="GO" id="GO:0005737">
    <property type="term" value="C:cytoplasm"/>
    <property type="evidence" value="ECO:0007669"/>
    <property type="project" value="UniProtKB-SubCell"/>
</dbReference>
<dbReference type="PROSITE" id="PS51163">
    <property type="entry name" value="YRDC"/>
    <property type="match status" value="1"/>
</dbReference>
<gene>
    <name evidence="16" type="ORF">HMPREF3186_00890</name>
</gene>
<reference evidence="17" key="1">
    <citation type="submission" date="2016-01" db="EMBL/GenBank/DDBJ databases">
        <authorList>
            <person name="Mitreva M."/>
            <person name="Pepin K.H."/>
            <person name="Mihindukulasuriya K.A."/>
            <person name="Fulton R."/>
            <person name="Fronick C."/>
            <person name="O'Laughlin M."/>
            <person name="Miner T."/>
            <person name="Herter B."/>
            <person name="Rosa B.A."/>
            <person name="Cordes M."/>
            <person name="Tomlinson C."/>
            <person name="Wollam A."/>
            <person name="Palsikar V.B."/>
            <person name="Mardis E.R."/>
            <person name="Wilson R.K."/>
        </authorList>
    </citation>
    <scope>NUCLEOTIDE SEQUENCE [LARGE SCALE GENOMIC DNA]</scope>
    <source>
        <strain evidence="17">DNF01167</strain>
    </source>
</reference>
<feature type="binding site" evidence="14">
    <location>
        <position position="64"/>
    </location>
    <ligand>
        <name>ATP</name>
        <dbReference type="ChEBI" id="CHEBI:30616"/>
    </ligand>
</feature>
<dbReference type="FunFam" id="3.90.870.10:FF:000009">
    <property type="entry name" value="Threonylcarbamoyl-AMP synthase, putative"/>
    <property type="match status" value="1"/>
</dbReference>
<evidence type="ECO:0000256" key="10">
    <source>
        <dbReference type="ARBA" id="ARBA00022840"/>
    </source>
</evidence>
<evidence type="ECO:0000256" key="11">
    <source>
        <dbReference type="ARBA" id="ARBA00029774"/>
    </source>
</evidence>
<feature type="binding site" evidence="14">
    <location>
        <position position="185"/>
    </location>
    <ligand>
        <name>L-threonine</name>
        <dbReference type="ChEBI" id="CHEBI:57926"/>
    </ligand>
</feature>
<dbReference type="Gene3D" id="3.90.870.10">
    <property type="entry name" value="DHBP synthase"/>
    <property type="match status" value="1"/>
</dbReference>
<feature type="binding site" evidence="14">
    <location>
        <position position="145"/>
    </location>
    <ligand>
        <name>L-threonine</name>
        <dbReference type="ChEBI" id="CHEBI:57926"/>
    </ligand>
</feature>
<dbReference type="InterPro" id="IPR006070">
    <property type="entry name" value="Sua5-like_dom"/>
</dbReference>
<dbReference type="InterPro" id="IPR005145">
    <property type="entry name" value="Sua5_C"/>
</dbReference>
<evidence type="ECO:0000256" key="14">
    <source>
        <dbReference type="PIRSR" id="PIRSR004930-1"/>
    </source>
</evidence>
<name>A0A133ZXD4_9BACL</name>
<feature type="binding site" evidence="14">
    <location>
        <position position="37"/>
    </location>
    <ligand>
        <name>L-threonine</name>
        <dbReference type="ChEBI" id="CHEBI:57926"/>
    </ligand>
</feature>
<comment type="similarity">
    <text evidence="2 13">Belongs to the SUA5 family.</text>
</comment>
<dbReference type="PIRSF" id="PIRSF004930">
    <property type="entry name" value="Tln_factor_SUA5"/>
    <property type="match status" value="1"/>
</dbReference>
<dbReference type="SUPFAM" id="SSF55821">
    <property type="entry name" value="YrdC/RibB"/>
    <property type="match status" value="1"/>
</dbReference>
<dbReference type="AlphaFoldDB" id="A0A133ZXD4"/>
<dbReference type="EC" id="2.7.7.87" evidence="3 13"/>
<evidence type="ECO:0000256" key="13">
    <source>
        <dbReference type="PIRNR" id="PIRNR004930"/>
    </source>
</evidence>
<comment type="caution">
    <text evidence="16">The sequence shown here is derived from an EMBL/GenBank/DDBJ whole genome shotgun (WGS) entry which is preliminary data.</text>
</comment>
<dbReference type="InterPro" id="IPR050156">
    <property type="entry name" value="TC-AMP_synthase_SUA5"/>
</dbReference>
<dbReference type="PANTHER" id="PTHR17490">
    <property type="entry name" value="SUA5"/>
    <property type="match status" value="1"/>
</dbReference>
<organism evidence="16 17">
    <name type="scientific">Gemella haemolysans</name>
    <dbReference type="NCBI Taxonomy" id="1379"/>
    <lineage>
        <taxon>Bacteria</taxon>
        <taxon>Bacillati</taxon>
        <taxon>Bacillota</taxon>
        <taxon>Bacilli</taxon>
        <taxon>Bacillales</taxon>
        <taxon>Gemellaceae</taxon>
        <taxon>Gemella</taxon>
    </lineage>
</organism>
<protein>
    <recommendedName>
        <fullName evidence="4 13">Threonylcarbamoyl-AMP synthase</fullName>
        <shortName evidence="13">TC-AMP synthase</shortName>
        <ecNumber evidence="3 13">2.7.7.87</ecNumber>
    </recommendedName>
    <alternativeName>
        <fullName evidence="11 13">L-threonylcarbamoyladenylate synthase</fullName>
    </alternativeName>
</protein>
<dbReference type="STRING" id="1379.HMPREF3186_00890"/>
<dbReference type="Pfam" id="PF01300">
    <property type="entry name" value="Sua5_yciO_yrdC"/>
    <property type="match status" value="1"/>
</dbReference>
<feature type="binding site" evidence="14">
    <location>
        <position position="199"/>
    </location>
    <ligand>
        <name>ATP</name>
        <dbReference type="ChEBI" id="CHEBI:30616"/>
    </ligand>
</feature>
<evidence type="ECO:0000256" key="7">
    <source>
        <dbReference type="ARBA" id="ARBA00022694"/>
    </source>
</evidence>
<dbReference type="InterPro" id="IPR038385">
    <property type="entry name" value="Sua5/YwlC_C"/>
</dbReference>
<dbReference type="PATRIC" id="fig|1379.3.peg.872"/>
<keyword evidence="7 13" id="KW-0819">tRNA processing</keyword>
<dbReference type="InterPro" id="IPR017945">
    <property type="entry name" value="DHBP_synth_RibB-like_a/b_dom"/>
</dbReference>
<keyword evidence="8 13" id="KW-0548">Nucleotidyltransferase</keyword>
<comment type="catalytic activity">
    <reaction evidence="12 13">
        <text>L-threonine + hydrogencarbonate + ATP = L-threonylcarbamoyladenylate + diphosphate + H2O</text>
        <dbReference type="Rhea" id="RHEA:36407"/>
        <dbReference type="ChEBI" id="CHEBI:15377"/>
        <dbReference type="ChEBI" id="CHEBI:17544"/>
        <dbReference type="ChEBI" id="CHEBI:30616"/>
        <dbReference type="ChEBI" id="CHEBI:33019"/>
        <dbReference type="ChEBI" id="CHEBI:57926"/>
        <dbReference type="ChEBI" id="CHEBI:73682"/>
        <dbReference type="EC" id="2.7.7.87"/>
    </reaction>
</comment>
<evidence type="ECO:0000256" key="2">
    <source>
        <dbReference type="ARBA" id="ARBA00007663"/>
    </source>
</evidence>
<evidence type="ECO:0000313" key="17">
    <source>
        <dbReference type="Proteomes" id="UP000070355"/>
    </source>
</evidence>
<evidence type="ECO:0000256" key="1">
    <source>
        <dbReference type="ARBA" id="ARBA00004496"/>
    </source>
</evidence>
<feature type="binding site" evidence="14">
    <location>
        <position position="147"/>
    </location>
    <ligand>
        <name>ATP</name>
        <dbReference type="ChEBI" id="CHEBI:30616"/>
    </ligand>
</feature>
<dbReference type="Proteomes" id="UP000070355">
    <property type="component" value="Unassembled WGS sequence"/>
</dbReference>
<evidence type="ECO:0000256" key="3">
    <source>
        <dbReference type="ARBA" id="ARBA00012584"/>
    </source>
</evidence>
<feature type="binding site" evidence="14">
    <location>
        <position position="60"/>
    </location>
    <ligand>
        <name>ATP</name>
        <dbReference type="ChEBI" id="CHEBI:30616"/>
    </ligand>
</feature>
<evidence type="ECO:0000256" key="12">
    <source>
        <dbReference type="ARBA" id="ARBA00048366"/>
    </source>
</evidence>
<dbReference type="GO" id="GO:0005524">
    <property type="term" value="F:ATP binding"/>
    <property type="evidence" value="ECO:0007669"/>
    <property type="project" value="UniProtKB-UniRule"/>
</dbReference>
<dbReference type="GO" id="GO:0000049">
    <property type="term" value="F:tRNA binding"/>
    <property type="evidence" value="ECO:0007669"/>
    <property type="project" value="TreeGrafter"/>
</dbReference>
<dbReference type="EMBL" id="LSDC01000060">
    <property type="protein sequence ID" value="KXB60094.1"/>
    <property type="molecule type" value="Genomic_DNA"/>
</dbReference>
<dbReference type="NCBIfam" id="TIGR00057">
    <property type="entry name" value="L-threonylcarbamoyladenylate synthase"/>
    <property type="match status" value="1"/>
</dbReference>
<dbReference type="PANTHER" id="PTHR17490:SF16">
    <property type="entry name" value="THREONYLCARBAMOYL-AMP SYNTHASE"/>
    <property type="match status" value="1"/>
</dbReference>
<dbReference type="RefSeq" id="WP_060914071.1">
    <property type="nucleotide sequence ID" value="NZ_JAGZGJ010000061.1"/>
</dbReference>
<keyword evidence="6 13" id="KW-0808">Transferase</keyword>
<dbReference type="Pfam" id="PF03481">
    <property type="entry name" value="Sua5_C"/>
    <property type="match status" value="1"/>
</dbReference>
<feature type="binding site" evidence="14">
    <location>
        <position position="155"/>
    </location>
    <ligand>
        <name>ATP</name>
        <dbReference type="ChEBI" id="CHEBI:30616"/>
    </ligand>
</feature>
<keyword evidence="9 13" id="KW-0547">Nucleotide-binding</keyword>
<keyword evidence="5 13" id="KW-0963">Cytoplasm</keyword>
<dbReference type="GO" id="GO:0008033">
    <property type="term" value="P:tRNA processing"/>
    <property type="evidence" value="ECO:0007669"/>
    <property type="project" value="UniProtKB-KW"/>
</dbReference>
<comment type="subcellular location">
    <subcellularLocation>
        <location evidence="1 13">Cytoplasm</location>
    </subcellularLocation>
</comment>
<dbReference type="OrthoDB" id="9814580at2"/>
<evidence type="ECO:0000256" key="9">
    <source>
        <dbReference type="ARBA" id="ARBA00022741"/>
    </source>
</evidence>
<evidence type="ECO:0000256" key="4">
    <source>
        <dbReference type="ARBA" id="ARBA00015492"/>
    </source>
</evidence>
<feature type="binding site" evidence="14">
    <location>
        <position position="240"/>
    </location>
    <ligand>
        <name>ATP</name>
        <dbReference type="ChEBI" id="CHEBI:30616"/>
    </ligand>
</feature>